<comment type="subcellular location">
    <subcellularLocation>
        <location evidence="1">Cell membrane</location>
        <topology evidence="1">Multi-pass membrane protein</topology>
    </subcellularLocation>
</comment>
<evidence type="ECO:0000313" key="7">
    <source>
        <dbReference type="EMBL" id="MDC7149554.1"/>
    </source>
</evidence>
<feature type="transmembrane region" description="Helical" evidence="6">
    <location>
        <begin position="441"/>
        <end position="463"/>
    </location>
</feature>
<dbReference type="EMBL" id="JAQPYX010000076">
    <property type="protein sequence ID" value="MDC7149554.1"/>
    <property type="molecule type" value="Genomic_DNA"/>
</dbReference>
<evidence type="ECO:0000256" key="5">
    <source>
        <dbReference type="ARBA" id="ARBA00023136"/>
    </source>
</evidence>
<keyword evidence="5 6" id="KW-0472">Membrane</keyword>
<name>A0AAW6I1M3_9BACT</name>
<feature type="transmembrane region" description="Helical" evidence="6">
    <location>
        <begin position="190"/>
        <end position="212"/>
    </location>
</feature>
<sequence>MSTSENTKTNKTIAKNAAALFFRTLFTIGLSLYTSRVLLLKLGEDNFGVFSVVGGIAVLFSFLSNSLATATQRYLTLSLGHRDVVEYKQVFTTSLNCYLAIGGLIIILAETIGLYIVNYVLNIPDSRLLAANYVYQFSLIAFFVGIINGPFRASIVAHEKFTYFAYTDIWVKILKLAIVYIMAISPGDKLIVYSALFMTVSILQLTSDKIYCHYKFEGCRYIRYWDYGVFKSIMTFSGFSLLRTSSDVGVNQGNNIMVNVFGGTVASASFGLANQVWGTVTGFFITVQAAFNPQIIKSWGEKDNNRFNSLIVNSSKFSSYMVMSMAIPLVVNMPFILNIWLHDIPEYAIAFCSVTIFSCFISATVNPVNTAIMAIGEIQKYQIISSVILILCVPFSLIALIFGSPLAWVYIIRIAFQVIELFFCSGYLGRLANFDRSKFQMIFIMNVIALVFCIGVSFVAKSMLETEPIVTAIISTLIGWTLLFTFIWCFGLSNSQRKMVVNYVKHSKTIHL</sequence>
<accession>A0AAW6I1M3</accession>
<dbReference type="InterPro" id="IPR050833">
    <property type="entry name" value="Poly_Biosynth_Transport"/>
</dbReference>
<dbReference type="GO" id="GO:0005886">
    <property type="term" value="C:plasma membrane"/>
    <property type="evidence" value="ECO:0007669"/>
    <property type="project" value="UniProtKB-SubCell"/>
</dbReference>
<feature type="transmembrane region" description="Helical" evidence="6">
    <location>
        <begin position="163"/>
        <end position="184"/>
    </location>
</feature>
<keyword evidence="2" id="KW-1003">Cell membrane</keyword>
<dbReference type="PANTHER" id="PTHR30250:SF26">
    <property type="entry name" value="PSMA PROTEIN"/>
    <property type="match status" value="1"/>
</dbReference>
<feature type="transmembrane region" description="Helical" evidence="6">
    <location>
        <begin position="47"/>
        <end position="68"/>
    </location>
</feature>
<feature type="transmembrane region" description="Helical" evidence="6">
    <location>
        <begin position="317"/>
        <end position="341"/>
    </location>
</feature>
<feature type="transmembrane region" description="Helical" evidence="6">
    <location>
        <begin position="133"/>
        <end position="151"/>
    </location>
</feature>
<gene>
    <name evidence="7" type="ORF">PQG89_08960</name>
</gene>
<reference evidence="7" key="1">
    <citation type="submission" date="2023-01" db="EMBL/GenBank/DDBJ databases">
        <title>Exploring GABA producing Bacteroides strains toward improving mental health.</title>
        <authorList>
            <person name="Yousuf B."/>
            <person name="Bouhlel N.E."/>
            <person name="Mottawea W."/>
            <person name="Hammami R."/>
        </authorList>
    </citation>
    <scope>NUCLEOTIDE SEQUENCE</scope>
    <source>
        <strain evidence="7">UO.H1047</strain>
    </source>
</reference>
<dbReference type="RefSeq" id="WP_272697563.1">
    <property type="nucleotide sequence ID" value="NZ_CAOJXY010000012.1"/>
</dbReference>
<evidence type="ECO:0000256" key="3">
    <source>
        <dbReference type="ARBA" id="ARBA00022692"/>
    </source>
</evidence>
<feature type="transmembrane region" description="Helical" evidence="6">
    <location>
        <begin position="381"/>
        <end position="402"/>
    </location>
</feature>
<dbReference type="Proteomes" id="UP001213646">
    <property type="component" value="Unassembled WGS sequence"/>
</dbReference>
<evidence type="ECO:0000256" key="1">
    <source>
        <dbReference type="ARBA" id="ARBA00004651"/>
    </source>
</evidence>
<evidence type="ECO:0000256" key="2">
    <source>
        <dbReference type="ARBA" id="ARBA00022475"/>
    </source>
</evidence>
<evidence type="ECO:0000256" key="4">
    <source>
        <dbReference type="ARBA" id="ARBA00022989"/>
    </source>
</evidence>
<organism evidence="7 8">
    <name type="scientific">Parabacteroides johnsonii</name>
    <dbReference type="NCBI Taxonomy" id="387661"/>
    <lineage>
        <taxon>Bacteria</taxon>
        <taxon>Pseudomonadati</taxon>
        <taxon>Bacteroidota</taxon>
        <taxon>Bacteroidia</taxon>
        <taxon>Bacteroidales</taxon>
        <taxon>Tannerellaceae</taxon>
        <taxon>Parabacteroides</taxon>
    </lineage>
</organism>
<proteinExistence type="predicted"/>
<feature type="transmembrane region" description="Helical" evidence="6">
    <location>
        <begin position="408"/>
        <end position="429"/>
    </location>
</feature>
<dbReference type="AlphaFoldDB" id="A0AAW6I1M3"/>
<feature type="transmembrane region" description="Helical" evidence="6">
    <location>
        <begin position="97"/>
        <end position="121"/>
    </location>
</feature>
<feature type="transmembrane region" description="Helical" evidence="6">
    <location>
        <begin position="347"/>
        <end position="369"/>
    </location>
</feature>
<evidence type="ECO:0000313" key="8">
    <source>
        <dbReference type="Proteomes" id="UP001213646"/>
    </source>
</evidence>
<protein>
    <recommendedName>
        <fullName evidence="9">Polysaccharide biosynthesis protein</fullName>
    </recommendedName>
</protein>
<feature type="transmembrane region" description="Helical" evidence="6">
    <location>
        <begin position="12"/>
        <end position="35"/>
    </location>
</feature>
<keyword evidence="4 6" id="KW-1133">Transmembrane helix</keyword>
<comment type="caution">
    <text evidence="7">The sequence shown here is derived from an EMBL/GenBank/DDBJ whole genome shotgun (WGS) entry which is preliminary data.</text>
</comment>
<feature type="transmembrane region" description="Helical" evidence="6">
    <location>
        <begin position="469"/>
        <end position="490"/>
    </location>
</feature>
<keyword evidence="3 6" id="KW-0812">Transmembrane</keyword>
<evidence type="ECO:0008006" key="9">
    <source>
        <dbReference type="Google" id="ProtNLM"/>
    </source>
</evidence>
<evidence type="ECO:0000256" key="6">
    <source>
        <dbReference type="SAM" id="Phobius"/>
    </source>
</evidence>
<dbReference type="PANTHER" id="PTHR30250">
    <property type="entry name" value="PST FAMILY PREDICTED COLANIC ACID TRANSPORTER"/>
    <property type="match status" value="1"/>
</dbReference>